<organism evidence="2 3">
    <name type="scientific">Halalkalibacter krulwichiae</name>
    <dbReference type="NCBI Taxonomy" id="199441"/>
    <lineage>
        <taxon>Bacteria</taxon>
        <taxon>Bacillati</taxon>
        <taxon>Bacillota</taxon>
        <taxon>Bacilli</taxon>
        <taxon>Bacillales</taxon>
        <taxon>Bacillaceae</taxon>
        <taxon>Halalkalibacter</taxon>
    </lineage>
</organism>
<feature type="chain" id="PRO_5010994079" evidence="1">
    <location>
        <begin position="21"/>
        <end position="182"/>
    </location>
</feature>
<name>A0A1X9MAI0_9BACI</name>
<keyword evidence="1" id="KW-0732">Signal</keyword>
<accession>A0A1X9MAI0</accession>
<dbReference type="Proteomes" id="UP000193006">
    <property type="component" value="Chromosome"/>
</dbReference>
<dbReference type="RefSeq" id="WP_066151244.1">
    <property type="nucleotide sequence ID" value="NZ_CP020814.1"/>
</dbReference>
<protein>
    <submittedName>
        <fullName evidence="2">Uncharacterized protein</fullName>
    </submittedName>
</protein>
<evidence type="ECO:0000256" key="1">
    <source>
        <dbReference type="SAM" id="SignalP"/>
    </source>
</evidence>
<dbReference type="KEGG" id="bkw:BkAM31D_11820"/>
<evidence type="ECO:0000313" key="2">
    <source>
        <dbReference type="EMBL" id="ARK30459.1"/>
    </source>
</evidence>
<dbReference type="AlphaFoldDB" id="A0A1X9MAI0"/>
<dbReference type="PROSITE" id="PS51257">
    <property type="entry name" value="PROKAR_LIPOPROTEIN"/>
    <property type="match status" value="1"/>
</dbReference>
<sequence precursor="true">MKFNNIFISMMFLFLLTACAVTPMQNEVLSSNDKEVHFSYLEELSEAELKQYQQFTYNNNAEHLKGLSPEKIVLIYMHLIVTNNIELIYWLTASSQLQLDIDQFQQDYDQYLHQLNTDMAIRLRYYNDLATKSDLKKKHSAQVEMSVTIESYTYTVLHELKSEEDVWKMDLIPVMEYLKNEK</sequence>
<reference evidence="2 3" key="1">
    <citation type="submission" date="2017-04" db="EMBL/GenBank/DDBJ databases">
        <title>Bacillus krulwichiae AM31D Genome sequencing and assembly.</title>
        <authorList>
            <person name="Krulwich T.A."/>
            <person name="Anastor L."/>
            <person name="Ehrlich R."/>
            <person name="Ehrlich G.D."/>
            <person name="Janto B."/>
        </authorList>
    </citation>
    <scope>NUCLEOTIDE SEQUENCE [LARGE SCALE GENOMIC DNA]</scope>
    <source>
        <strain evidence="2 3">AM31D</strain>
    </source>
</reference>
<dbReference type="EMBL" id="CP020814">
    <property type="protein sequence ID" value="ARK30459.1"/>
    <property type="molecule type" value="Genomic_DNA"/>
</dbReference>
<evidence type="ECO:0000313" key="3">
    <source>
        <dbReference type="Proteomes" id="UP000193006"/>
    </source>
</evidence>
<proteinExistence type="predicted"/>
<gene>
    <name evidence="2" type="ORF">BkAM31D_11820</name>
</gene>
<feature type="signal peptide" evidence="1">
    <location>
        <begin position="1"/>
        <end position="20"/>
    </location>
</feature>
<keyword evidence="3" id="KW-1185">Reference proteome</keyword>